<reference evidence="1 2" key="1">
    <citation type="journal article" date="2019" name="Mol. Ecol. Resour.">
        <title>Chromosome-level genome assembly of Triplophysa tibetana, a fish adapted to the harsh high-altitude environment of the Tibetan Plateau.</title>
        <authorList>
            <person name="Yang X."/>
            <person name="Liu H."/>
            <person name="Ma Z."/>
            <person name="Zou Y."/>
            <person name="Zou M."/>
            <person name="Mao Y."/>
            <person name="Li X."/>
            <person name="Wang H."/>
            <person name="Chen T."/>
            <person name="Wang W."/>
            <person name="Yang R."/>
        </authorList>
    </citation>
    <scope>NUCLEOTIDE SEQUENCE [LARGE SCALE GENOMIC DNA]</scope>
    <source>
        <strain evidence="1">TTIB1903HZAU</strain>
        <tissue evidence="1">Muscle</tissue>
    </source>
</reference>
<dbReference type="AlphaFoldDB" id="A0A5A9MY87"/>
<comment type="caution">
    <text evidence="1">The sequence shown here is derived from an EMBL/GenBank/DDBJ whole genome shotgun (WGS) entry which is preliminary data.</text>
</comment>
<gene>
    <name evidence="1" type="ORF">E1301_Tti011222</name>
</gene>
<sequence length="120" mass="13067">MDTIAALEVAVTGDCLPTGTSHHFVCYTGCDIGGYGPKVREIGATASKSARISSVSDMGNSANITPPAKCSRAECTRFALLYVPQPAVAYRPDPQPRTHKRCVTYMRCRSHHRRETGIRL</sequence>
<evidence type="ECO:0000313" key="1">
    <source>
        <dbReference type="EMBL" id="KAA0702692.1"/>
    </source>
</evidence>
<name>A0A5A9MY87_9TELE</name>
<proteinExistence type="predicted"/>
<evidence type="ECO:0000313" key="2">
    <source>
        <dbReference type="Proteomes" id="UP000324632"/>
    </source>
</evidence>
<organism evidence="1 2">
    <name type="scientific">Triplophysa tibetana</name>
    <dbReference type="NCBI Taxonomy" id="1572043"/>
    <lineage>
        <taxon>Eukaryota</taxon>
        <taxon>Metazoa</taxon>
        <taxon>Chordata</taxon>
        <taxon>Craniata</taxon>
        <taxon>Vertebrata</taxon>
        <taxon>Euteleostomi</taxon>
        <taxon>Actinopterygii</taxon>
        <taxon>Neopterygii</taxon>
        <taxon>Teleostei</taxon>
        <taxon>Ostariophysi</taxon>
        <taxon>Cypriniformes</taxon>
        <taxon>Nemacheilidae</taxon>
        <taxon>Triplophysa</taxon>
    </lineage>
</organism>
<protein>
    <submittedName>
        <fullName evidence="1">Uncharacterized protein</fullName>
    </submittedName>
</protein>
<dbReference type="EMBL" id="SOYY01000024">
    <property type="protein sequence ID" value="KAA0702692.1"/>
    <property type="molecule type" value="Genomic_DNA"/>
</dbReference>
<dbReference type="Proteomes" id="UP000324632">
    <property type="component" value="Chromosome 24"/>
</dbReference>
<keyword evidence="2" id="KW-1185">Reference proteome</keyword>
<accession>A0A5A9MY87</accession>